<protein>
    <submittedName>
        <fullName evidence="3">DUF4179 domain-containing protein</fullName>
    </submittedName>
</protein>
<dbReference type="AlphaFoldDB" id="A0A9D2S4A4"/>
<reference evidence="3" key="2">
    <citation type="submission" date="2021-04" db="EMBL/GenBank/DDBJ databases">
        <authorList>
            <person name="Gilroy R."/>
        </authorList>
    </citation>
    <scope>NUCLEOTIDE SEQUENCE</scope>
    <source>
        <strain evidence="3">ChiBcec8-13705</strain>
    </source>
</reference>
<evidence type="ECO:0000313" key="4">
    <source>
        <dbReference type="Proteomes" id="UP000886803"/>
    </source>
</evidence>
<dbReference type="Pfam" id="PF13786">
    <property type="entry name" value="DUF4179"/>
    <property type="match status" value="1"/>
</dbReference>
<organism evidence="3 4">
    <name type="scientific">Candidatus Gemmiger avicola</name>
    <dbReference type="NCBI Taxonomy" id="2838605"/>
    <lineage>
        <taxon>Bacteria</taxon>
        <taxon>Bacillati</taxon>
        <taxon>Bacillota</taxon>
        <taxon>Clostridia</taxon>
        <taxon>Eubacteriales</taxon>
        <taxon>Gemmiger</taxon>
    </lineage>
</organism>
<gene>
    <name evidence="3" type="ORF">H9945_06465</name>
</gene>
<dbReference type="InterPro" id="IPR025436">
    <property type="entry name" value="DUF4179"/>
</dbReference>
<evidence type="ECO:0000313" key="3">
    <source>
        <dbReference type="EMBL" id="HJB42125.1"/>
    </source>
</evidence>
<feature type="domain" description="DUF4179" evidence="2">
    <location>
        <begin position="49"/>
        <end position="149"/>
    </location>
</feature>
<sequence>MNKKQNAFWQKMEAMDLPADPLTEGEADRLRSRVLGAVKAAPAKRPRPRRLWWRAGAAAAACLVLLGTTNAVVPALAESLPVVGGVFAWLNRQDKAQLVGREIDEAAAPAAVPAATAAPQTDAAAEGPAVTLREIYCDGLYLRLALTLEDTDGSLAGYDQVTTEQRVLENPDELADASLLIDGEYAGAPFTAPLFQRVDETTFAAELIYPLREPIAGTHEASVTLFTLGVGGSWGENGYTQYDLPGGDRTLTFSFTADSSANRSWTGPVEQNGYTLEAIVAAPGETCVMLRLPEGAEPPSVLVEADGTPLEMARGQRMEDGVWRYDFDAAPAGAVEWTVTATDKNNGDATLARFAVEIAQETSQDF</sequence>
<feature type="transmembrane region" description="Helical" evidence="1">
    <location>
        <begin position="51"/>
        <end position="73"/>
    </location>
</feature>
<comment type="caution">
    <text evidence="3">The sequence shown here is derived from an EMBL/GenBank/DDBJ whole genome shotgun (WGS) entry which is preliminary data.</text>
</comment>
<evidence type="ECO:0000256" key="1">
    <source>
        <dbReference type="SAM" id="Phobius"/>
    </source>
</evidence>
<keyword evidence="1" id="KW-0812">Transmembrane</keyword>
<keyword evidence="1" id="KW-0472">Membrane</keyword>
<proteinExistence type="predicted"/>
<name>A0A9D2S4A4_9FIRM</name>
<reference evidence="3" key="1">
    <citation type="journal article" date="2021" name="PeerJ">
        <title>Extensive microbial diversity within the chicken gut microbiome revealed by metagenomics and culture.</title>
        <authorList>
            <person name="Gilroy R."/>
            <person name="Ravi A."/>
            <person name="Getino M."/>
            <person name="Pursley I."/>
            <person name="Horton D.L."/>
            <person name="Alikhan N.F."/>
            <person name="Baker D."/>
            <person name="Gharbi K."/>
            <person name="Hall N."/>
            <person name="Watson M."/>
            <person name="Adriaenssens E.M."/>
            <person name="Foster-Nyarko E."/>
            <person name="Jarju S."/>
            <person name="Secka A."/>
            <person name="Antonio M."/>
            <person name="Oren A."/>
            <person name="Chaudhuri R.R."/>
            <person name="La Ragione R."/>
            <person name="Hildebrand F."/>
            <person name="Pallen M.J."/>
        </authorList>
    </citation>
    <scope>NUCLEOTIDE SEQUENCE</scope>
    <source>
        <strain evidence="3">ChiBcec8-13705</strain>
    </source>
</reference>
<dbReference type="Proteomes" id="UP000886803">
    <property type="component" value="Unassembled WGS sequence"/>
</dbReference>
<evidence type="ECO:0000259" key="2">
    <source>
        <dbReference type="Pfam" id="PF13786"/>
    </source>
</evidence>
<keyword evidence="1" id="KW-1133">Transmembrane helix</keyword>
<accession>A0A9D2S4A4</accession>
<dbReference type="EMBL" id="DWYG01000107">
    <property type="protein sequence ID" value="HJB42125.1"/>
    <property type="molecule type" value="Genomic_DNA"/>
</dbReference>